<evidence type="ECO:0000313" key="2">
    <source>
        <dbReference type="EMBL" id="KXI10287.1"/>
    </source>
</evidence>
<organism evidence="2 3">
    <name type="scientific">Peptostreptococcus anaerobius</name>
    <dbReference type="NCBI Taxonomy" id="1261"/>
    <lineage>
        <taxon>Bacteria</taxon>
        <taxon>Bacillati</taxon>
        <taxon>Bacillota</taxon>
        <taxon>Clostridia</taxon>
        <taxon>Peptostreptococcales</taxon>
        <taxon>Peptostreptococcaceae</taxon>
        <taxon>Peptostreptococcus</taxon>
    </lineage>
</organism>
<sequence>MKCPVCGNWVDFFDICDNCGYQNQGIDIDNGVKGPNKMTLTKAREAYARGEQVE</sequence>
<dbReference type="PATRIC" id="fig|1261.3.peg.923"/>
<dbReference type="InterPro" id="IPR025983">
    <property type="entry name" value="Cys_rich_CPCC"/>
</dbReference>
<dbReference type="eggNOG" id="ENOG5033GXY">
    <property type="taxonomic scope" value="Bacteria"/>
</dbReference>
<evidence type="ECO:0000259" key="1">
    <source>
        <dbReference type="Pfam" id="PF14206"/>
    </source>
</evidence>
<reference evidence="2 3" key="1">
    <citation type="submission" date="2016-02" db="EMBL/GenBank/DDBJ databases">
        <authorList>
            <person name="Wen L."/>
            <person name="He K."/>
            <person name="Yang H."/>
        </authorList>
    </citation>
    <scope>NUCLEOTIDE SEQUENCE [LARGE SCALE GENOMIC DNA]</scope>
    <source>
        <strain evidence="2 3">MJR8628A</strain>
    </source>
</reference>
<feature type="domain" description="Cysteine-rich CPCC" evidence="1">
    <location>
        <begin position="2"/>
        <end position="48"/>
    </location>
</feature>
<name>A0A135YLK0_9FIRM</name>
<gene>
    <name evidence="2" type="ORF">HMPREF3195_01873</name>
</gene>
<dbReference type="EMBL" id="LSQZ01000099">
    <property type="protein sequence ID" value="KXI10287.1"/>
    <property type="molecule type" value="Genomic_DNA"/>
</dbReference>
<dbReference type="Proteomes" id="UP000070326">
    <property type="component" value="Unassembled WGS sequence"/>
</dbReference>
<accession>A0A135YLK0</accession>
<protein>
    <recommendedName>
        <fullName evidence="1">Cysteine-rich CPCC domain-containing protein</fullName>
    </recommendedName>
</protein>
<dbReference type="Pfam" id="PF14206">
    <property type="entry name" value="Cys_rich_CPCC"/>
    <property type="match status" value="1"/>
</dbReference>
<dbReference type="STRING" id="1261.HMPREF3195_01873"/>
<dbReference type="AlphaFoldDB" id="A0A135YLK0"/>
<evidence type="ECO:0000313" key="3">
    <source>
        <dbReference type="Proteomes" id="UP000070326"/>
    </source>
</evidence>
<comment type="caution">
    <text evidence="2">The sequence shown here is derived from an EMBL/GenBank/DDBJ whole genome shotgun (WGS) entry which is preliminary data.</text>
</comment>
<proteinExistence type="predicted"/>